<accession>A0A6U4PQ65</accession>
<name>A0A6U4PQ65_HEMAN</name>
<organism evidence="1">
    <name type="scientific">Hemiselmis andersenii</name>
    <name type="common">Cryptophyte alga</name>
    <dbReference type="NCBI Taxonomy" id="464988"/>
    <lineage>
        <taxon>Eukaryota</taxon>
        <taxon>Cryptophyceae</taxon>
        <taxon>Cryptomonadales</taxon>
        <taxon>Hemiselmidaceae</taxon>
        <taxon>Hemiselmis</taxon>
    </lineage>
</organism>
<dbReference type="EMBL" id="HBFK01013823">
    <property type="protein sequence ID" value="CAD8741846.1"/>
    <property type="molecule type" value="Transcribed_RNA"/>
</dbReference>
<protein>
    <submittedName>
        <fullName evidence="1">Uncharacterized protein</fullName>
    </submittedName>
</protein>
<sequence length="160" mass="17308">MATQETFVGGDKGIKELVVGCTAEIQGLVGAAQHNGSTGECVTFDKEKGRWGVKLSNGEVLGVKPGNLVYVKGPATIADEEEDDGLGVMKRRFDRIVKKYQLFSDDKAGEIADLLCGKVTSPKEFAEKYGMLESEANSFLAWIQQGIEFKEKTAENAGKI</sequence>
<evidence type="ECO:0000313" key="1">
    <source>
        <dbReference type="EMBL" id="CAD8741846.1"/>
    </source>
</evidence>
<dbReference type="AlphaFoldDB" id="A0A6U4PQ65"/>
<reference evidence="1" key="1">
    <citation type="submission" date="2021-01" db="EMBL/GenBank/DDBJ databases">
        <authorList>
            <person name="Corre E."/>
            <person name="Pelletier E."/>
            <person name="Niang G."/>
            <person name="Scheremetjew M."/>
            <person name="Finn R."/>
            <person name="Kale V."/>
            <person name="Holt S."/>
            <person name="Cochrane G."/>
            <person name="Meng A."/>
            <person name="Brown T."/>
            <person name="Cohen L."/>
        </authorList>
    </citation>
    <scope>NUCLEOTIDE SEQUENCE</scope>
    <source>
        <strain evidence="1">CCMP441</strain>
    </source>
</reference>
<gene>
    <name evidence="1" type="ORF">HAND1043_LOCUS8339</name>
</gene>
<proteinExistence type="predicted"/>